<dbReference type="InterPro" id="IPR022907">
    <property type="entry name" value="VapC_family"/>
</dbReference>
<dbReference type="PANTHER" id="PTHR33653">
    <property type="entry name" value="RIBONUCLEASE VAPC2"/>
    <property type="match status" value="1"/>
</dbReference>
<keyword evidence="5 8" id="KW-0378">Hydrolase</keyword>
<protein>
    <recommendedName>
        <fullName evidence="8">Ribonuclease VapC</fullName>
        <shortName evidence="8">RNase VapC</shortName>
        <ecNumber evidence="8">3.1.-.-</ecNumber>
    </recommendedName>
    <alternativeName>
        <fullName evidence="8">Toxin VapC</fullName>
    </alternativeName>
</protein>
<gene>
    <name evidence="10" type="primary">vapC21</name>
    <name evidence="8" type="synonym">vapC</name>
    <name evidence="10" type="ORF">Scinn_62400</name>
</gene>
<dbReference type="CDD" id="cd18755">
    <property type="entry name" value="PIN_MtVapC3_VapC21-like"/>
    <property type="match status" value="1"/>
</dbReference>
<dbReference type="Gene3D" id="3.40.50.1010">
    <property type="entry name" value="5'-nuclease"/>
    <property type="match status" value="1"/>
</dbReference>
<evidence type="ECO:0000256" key="4">
    <source>
        <dbReference type="ARBA" id="ARBA00022723"/>
    </source>
</evidence>
<evidence type="ECO:0000256" key="1">
    <source>
        <dbReference type="ARBA" id="ARBA00001946"/>
    </source>
</evidence>
<keyword evidence="6 8" id="KW-0460">Magnesium</keyword>
<evidence type="ECO:0000256" key="5">
    <source>
        <dbReference type="ARBA" id="ARBA00022801"/>
    </source>
</evidence>
<keyword evidence="2 8" id="KW-1277">Toxin-antitoxin system</keyword>
<dbReference type="SUPFAM" id="SSF88723">
    <property type="entry name" value="PIN domain-like"/>
    <property type="match status" value="1"/>
</dbReference>
<dbReference type="PANTHER" id="PTHR33653:SF1">
    <property type="entry name" value="RIBONUCLEASE VAPC2"/>
    <property type="match status" value="1"/>
</dbReference>
<dbReference type="InterPro" id="IPR029060">
    <property type="entry name" value="PIN-like_dom_sf"/>
</dbReference>
<keyword evidence="4 8" id="KW-0479">Metal-binding</keyword>
<dbReference type="Pfam" id="PF01850">
    <property type="entry name" value="PIN"/>
    <property type="match status" value="1"/>
</dbReference>
<sequence>MAVTKYLVDKSAWARMHLPAVRDRLIPLLERGLLATCAIVDLEILYSARNAEDHARGRSVRRGFDWLPLTDEIGERAVEVQGLLAQSGDHRRASLADLLIAATAERHGAVVLHYDADYDGIAKVTGQSVEWVVEQGSVP</sequence>
<dbReference type="EC" id="3.1.-.-" evidence="8"/>
<evidence type="ECO:0000256" key="3">
    <source>
        <dbReference type="ARBA" id="ARBA00022722"/>
    </source>
</evidence>
<accession>A0ABQ3NVG6</accession>
<comment type="caution">
    <text evidence="10">The sequence shown here is derived from an EMBL/GenBank/DDBJ whole genome shotgun (WGS) entry which is preliminary data.</text>
</comment>
<organism evidence="10 11">
    <name type="scientific">Streptomyces virginiae</name>
    <name type="common">Streptomyces cinnamonensis</name>
    <dbReference type="NCBI Taxonomy" id="1961"/>
    <lineage>
        <taxon>Bacteria</taxon>
        <taxon>Bacillati</taxon>
        <taxon>Actinomycetota</taxon>
        <taxon>Actinomycetes</taxon>
        <taxon>Kitasatosporales</taxon>
        <taxon>Streptomycetaceae</taxon>
        <taxon>Streptomyces</taxon>
    </lineage>
</organism>
<dbReference type="RefSeq" id="WP_030663137.1">
    <property type="nucleotide sequence ID" value="NZ_BMRU01000005.1"/>
</dbReference>
<keyword evidence="8" id="KW-0800">Toxin</keyword>
<evidence type="ECO:0000256" key="8">
    <source>
        <dbReference type="HAMAP-Rule" id="MF_00265"/>
    </source>
</evidence>
<feature type="binding site" evidence="8">
    <location>
        <position position="97"/>
    </location>
    <ligand>
        <name>Mg(2+)</name>
        <dbReference type="ChEBI" id="CHEBI:18420"/>
    </ligand>
</feature>
<keyword evidence="3 8" id="KW-0540">Nuclease</keyword>
<comment type="cofactor">
    <cofactor evidence="1 8">
        <name>Mg(2+)</name>
        <dbReference type="ChEBI" id="CHEBI:18420"/>
    </cofactor>
</comment>
<evidence type="ECO:0000256" key="2">
    <source>
        <dbReference type="ARBA" id="ARBA00022649"/>
    </source>
</evidence>
<comment type="function">
    <text evidence="8">Toxic component of a toxin-antitoxin (TA) system. An RNase.</text>
</comment>
<keyword evidence="11" id="KW-1185">Reference proteome</keyword>
<evidence type="ECO:0000259" key="9">
    <source>
        <dbReference type="Pfam" id="PF01850"/>
    </source>
</evidence>
<evidence type="ECO:0000313" key="10">
    <source>
        <dbReference type="EMBL" id="GHI16777.1"/>
    </source>
</evidence>
<feature type="domain" description="PIN" evidence="9">
    <location>
        <begin position="6"/>
        <end position="123"/>
    </location>
</feature>
<dbReference type="Proteomes" id="UP000660554">
    <property type="component" value="Unassembled WGS sequence"/>
</dbReference>
<proteinExistence type="inferred from homology"/>
<feature type="binding site" evidence="8">
    <location>
        <position position="9"/>
    </location>
    <ligand>
        <name>Mg(2+)</name>
        <dbReference type="ChEBI" id="CHEBI:18420"/>
    </ligand>
</feature>
<comment type="similarity">
    <text evidence="7 8">Belongs to the PINc/VapC protein family.</text>
</comment>
<evidence type="ECO:0000256" key="7">
    <source>
        <dbReference type="ARBA" id="ARBA00038093"/>
    </source>
</evidence>
<dbReference type="InterPro" id="IPR050556">
    <property type="entry name" value="Type_II_TA_system_RNase"/>
</dbReference>
<dbReference type="InterPro" id="IPR002716">
    <property type="entry name" value="PIN_dom"/>
</dbReference>
<dbReference type="HAMAP" id="MF_00265">
    <property type="entry name" value="VapC_Nob1"/>
    <property type="match status" value="1"/>
</dbReference>
<evidence type="ECO:0000313" key="11">
    <source>
        <dbReference type="Proteomes" id="UP000660554"/>
    </source>
</evidence>
<name>A0ABQ3NVG6_STRVG</name>
<evidence type="ECO:0000256" key="6">
    <source>
        <dbReference type="ARBA" id="ARBA00022842"/>
    </source>
</evidence>
<dbReference type="GeneID" id="86955271"/>
<dbReference type="EMBL" id="BNDV01000016">
    <property type="protein sequence ID" value="GHI16777.1"/>
    <property type="molecule type" value="Genomic_DNA"/>
</dbReference>
<reference evidence="11" key="1">
    <citation type="submission" date="2020-09" db="EMBL/GenBank/DDBJ databases">
        <title>Whole genome shotgun sequence of Streptomyces cinnamonensis NBRC 15873.</title>
        <authorList>
            <person name="Komaki H."/>
            <person name="Tamura T."/>
        </authorList>
    </citation>
    <scope>NUCLEOTIDE SEQUENCE [LARGE SCALE GENOMIC DNA]</scope>
    <source>
        <strain evidence="11">NBRC 15873</strain>
    </source>
</reference>